<evidence type="ECO:0000313" key="2">
    <source>
        <dbReference type="EMBL" id="PSB28468.1"/>
    </source>
</evidence>
<sequence length="149" mass="15773">MMNWLGKTALVGALVCLGLPANAQTCSLLRVVEGKGAYSVQKKVSAASTPVSPSNWNTDFAVSNGRRFSRYAATVRAKNGGVYNIQMNLKYANRTSDKVFDQKVTLKDGESVNISGSPRLNAEPYQVNVVVGGIPVTGNAYTVVASGCP</sequence>
<feature type="signal peptide" evidence="1">
    <location>
        <begin position="1"/>
        <end position="23"/>
    </location>
</feature>
<name>A0A2T1E6W4_9CYAN</name>
<comment type="caution">
    <text evidence="2">The sequence shown here is derived from an EMBL/GenBank/DDBJ whole genome shotgun (WGS) entry which is preliminary data.</text>
</comment>
<dbReference type="EMBL" id="PVWK01000079">
    <property type="protein sequence ID" value="PSB28468.1"/>
    <property type="molecule type" value="Genomic_DNA"/>
</dbReference>
<organism evidence="2 3">
    <name type="scientific">Stenomitos frigidus ULC18</name>
    <dbReference type="NCBI Taxonomy" id="2107698"/>
    <lineage>
        <taxon>Bacteria</taxon>
        <taxon>Bacillati</taxon>
        <taxon>Cyanobacteriota</taxon>
        <taxon>Cyanophyceae</taxon>
        <taxon>Leptolyngbyales</taxon>
        <taxon>Leptolyngbyaceae</taxon>
        <taxon>Stenomitos</taxon>
    </lineage>
</organism>
<reference evidence="3" key="1">
    <citation type="submission" date="2018-02" db="EMBL/GenBank/DDBJ databases">
        <authorList>
            <person name="Moore K."/>
            <person name="Momper L."/>
        </authorList>
    </citation>
    <scope>NUCLEOTIDE SEQUENCE [LARGE SCALE GENOMIC DNA]</scope>
    <source>
        <strain evidence="3">ULC18</strain>
    </source>
</reference>
<protein>
    <submittedName>
        <fullName evidence="2">Uncharacterized protein</fullName>
    </submittedName>
</protein>
<proteinExistence type="predicted"/>
<accession>A0A2T1E6W4</accession>
<dbReference type="AlphaFoldDB" id="A0A2T1E6W4"/>
<evidence type="ECO:0000256" key="1">
    <source>
        <dbReference type="SAM" id="SignalP"/>
    </source>
</evidence>
<reference evidence="2 3" key="2">
    <citation type="submission" date="2018-03" db="EMBL/GenBank/DDBJ databases">
        <title>The ancient ancestry and fast evolution of plastids.</title>
        <authorList>
            <person name="Moore K.R."/>
            <person name="Magnabosco C."/>
            <person name="Momper L."/>
            <person name="Gold D.A."/>
            <person name="Bosak T."/>
            <person name="Fournier G.P."/>
        </authorList>
    </citation>
    <scope>NUCLEOTIDE SEQUENCE [LARGE SCALE GENOMIC DNA]</scope>
    <source>
        <strain evidence="2 3">ULC18</strain>
    </source>
</reference>
<dbReference type="RefSeq" id="WP_106256796.1">
    <property type="nucleotide sequence ID" value="NZ_CAWNSW010000001.1"/>
</dbReference>
<dbReference type="Proteomes" id="UP000239576">
    <property type="component" value="Unassembled WGS sequence"/>
</dbReference>
<feature type="chain" id="PRO_5015580747" evidence="1">
    <location>
        <begin position="24"/>
        <end position="149"/>
    </location>
</feature>
<keyword evidence="1" id="KW-0732">Signal</keyword>
<keyword evidence="3" id="KW-1185">Reference proteome</keyword>
<dbReference type="OrthoDB" id="428409at2"/>
<evidence type="ECO:0000313" key="3">
    <source>
        <dbReference type="Proteomes" id="UP000239576"/>
    </source>
</evidence>
<gene>
    <name evidence="2" type="ORF">C7B82_13420</name>
</gene>